<accession>A0A2A6CLJ4</accession>
<evidence type="ECO:0000256" key="3">
    <source>
        <dbReference type="ARBA" id="ARBA00022989"/>
    </source>
</evidence>
<keyword evidence="6" id="KW-1185">Reference proteome</keyword>
<keyword evidence="3" id="KW-1133">Transmembrane helix</keyword>
<evidence type="ECO:0000256" key="1">
    <source>
        <dbReference type="ARBA" id="ARBA00004370"/>
    </source>
</evidence>
<gene>
    <name evidence="5" type="primary">WBGene00096150</name>
</gene>
<dbReference type="InterPro" id="IPR017452">
    <property type="entry name" value="GPCR_Rhodpsn_7TM"/>
</dbReference>
<keyword evidence="4" id="KW-0472">Membrane</keyword>
<dbReference type="GO" id="GO:0016020">
    <property type="term" value="C:membrane"/>
    <property type="evidence" value="ECO:0007669"/>
    <property type="project" value="UniProtKB-SubCell"/>
</dbReference>
<dbReference type="OrthoDB" id="5857364at2759"/>
<proteinExistence type="predicted"/>
<organism evidence="5 6">
    <name type="scientific">Pristionchus pacificus</name>
    <name type="common">Parasitic nematode worm</name>
    <dbReference type="NCBI Taxonomy" id="54126"/>
    <lineage>
        <taxon>Eukaryota</taxon>
        <taxon>Metazoa</taxon>
        <taxon>Ecdysozoa</taxon>
        <taxon>Nematoda</taxon>
        <taxon>Chromadorea</taxon>
        <taxon>Rhabditida</taxon>
        <taxon>Rhabditina</taxon>
        <taxon>Diplogasteromorpha</taxon>
        <taxon>Diplogasteroidea</taxon>
        <taxon>Neodiplogasteridae</taxon>
        <taxon>Pristionchus</taxon>
    </lineage>
</organism>
<dbReference type="EnsemblMetazoa" id="PPA06596.1">
    <property type="protein sequence ID" value="PPA06596.1"/>
    <property type="gene ID" value="WBGene00096150"/>
</dbReference>
<evidence type="ECO:0000256" key="4">
    <source>
        <dbReference type="ARBA" id="ARBA00023136"/>
    </source>
</evidence>
<evidence type="ECO:0000313" key="5">
    <source>
        <dbReference type="EnsemblMetazoa" id="PPA06596.1"/>
    </source>
</evidence>
<evidence type="ECO:0000256" key="2">
    <source>
        <dbReference type="ARBA" id="ARBA00022692"/>
    </source>
</evidence>
<dbReference type="Proteomes" id="UP000005239">
    <property type="component" value="Unassembled WGS sequence"/>
</dbReference>
<keyword evidence="2" id="KW-0812">Transmembrane</keyword>
<reference evidence="5" key="2">
    <citation type="submission" date="2022-06" db="UniProtKB">
        <authorList>
            <consortium name="EnsemblMetazoa"/>
        </authorList>
    </citation>
    <scope>IDENTIFICATION</scope>
    <source>
        <strain evidence="5">PS312</strain>
    </source>
</reference>
<sequence>MSEISTVPPSAHFKAEDFVIHCFLALYGTLLVSGVIVNAIFMIAMFRGRKTLGQFPFYRIVSSLLHLDCIYLLFQFKKKFFQLSFTFPSMLEDPNTTVAVKINETLSSTNAWYNSKTVLAIRSIFDFLPAKGVLYLTLLMTFNRLTVFKVHKLVTRRILIWVFSTLCVVVRPSQKFNRTTLEFDDSAEPIVSAPLLRQIIDYSDYIVPVAMFVMYTIIYWSIRQKRRVVSSATLSVEPRARDDDDKRMLVQAIIICGFLQLYYIVTFIDTQVHDNGLWDYIINVLTLTLSVANHSVHSTIFIVSNPTIRGFLPRSNCGCFTSFASKETIIDIFLIVYGGILAFGAIMCSLMVIILYRGRKITSQWPFFRIVQSLLFIDIISLLVQIGVVYPSMIMVDWGIGSIGHSRSNSDTGNTWYNSKIVRAGLSVFDFLPMKGLLYHSLLMAMNRLAVFSAPSIRAIFDKDSIKWIIVGCWALILSFSTLSALVRPTQRFNQDSLRFERSGEIILNIPALKLAITILDYVIPVFVIAVYIVIYYSIKKKRRMIGYILNIVALIFAVTNHSTNSTIFIFTNSTLRNFLPRPALLQRIRCKTRQPRHPPPLRPPPPPNQFVVTGFIIVYGALLVFGSIMSIIFVISMLRGRKWPFYNIVQSLMTLDTIYLIVQITTVFPAMTSIGPPVSNSTVVVNATLAEANAWYNTKYALAARSIFNFLPSKGLLYLTLLMTLNRLAVFAVPSLQTLFSKRFIHWTITFCWIVAIFLSTMSVLVRPTQKFNRNSLRFEDNGETIMDEPWLRKVVDYSDYAVPIVMFLIHLIIYLSIQKKRRVISATLSVEPRARSDDNRLLLQSIIICTCLQLYYVFAFVESLMGERNTLDYVLNMLTLILSVTNHSIHSTIFILTNATVRRFLPNRACCMTGAQSASRSSGFLMLYGTLLILGSIVCALFFIAMFRGRKVIGQWPFFYIVHSLMYLDSIYLIYQLAFVFPSMLPGDTANMTVDVNATLIEAKTEYSLHNRGVLGAHLFNRATLRFGDSGEPIMSAPLLRKIIDYSDNAMPFITLSIYAIIYWEIRKKRRVISSATLSFEQPSSRDIDDRRMLLQAIIICVFLQLYNVVNIVSVALDDQGSWPFFRIVQNLLYIDTVFLLVQLVLVFPSMMAEDWGIGSMVDARSEAETADAWYNTKAVKVALCILEFLPLKGLLYFSLLMALNRLAVFTFPCLKVVFDKFAIDVLDSVIPFLIIVLYVLIFLSVQKKRRMINPNEPTTSQSSDDTRMLWQAIVIAIFLQLYNVTSIVAELVDEKGLIGYVLNMFDLILSVCNHSIHSTIFILTNLTFLSTHGMSGLPTTTETLDYVMEDTVISIFLFFYGVILVFGSVMCSLLIIALFRGRKTLFQWPFFRIVQNLLYLDGVYLLVQLTLIYPSMIQEDLGIGPAVDPNATIESANAWYNSKVIKAALCILEYLPLKGLLYLSLLMALNRLAVFTFPSMKLVFDRGSIAWTLIGCWAIIDVLSILSVFVRPVQRFDRDTLSFVDSGLILVEAPALKIVNLFIMKQILYKFKAMDVLDYSIPFFIFAIYILIYLSVKKKRQIISSSTFISGSKQNADDTRMLWQAIVIAVFLQLYNVMSIISDLVDNDSLFGYILNMLDLIFIATNHSIHSTIFIFTNSTIRTRMSDELIGTVIDIFFVAYGIILVSGTAMTLIFLFALVRGRKMLAQWPFYKIVWSMTWMDSIYLAYQLIWQFPQMAFEHDDMDANEAHEEAKAWYNQPIPLFLLNVLNLIPPKGILYFSLLMALNRLAVFVNSPISPIFAKVHGLFRDYVGWTTIACWALILSLSVYTELLAPPIKFNRTTLRYEMDGLPIIDSPFMHGINNISDYVIPFAIVIVYVVVYFVIRKKRTLVAGSSTSTTGTSSTSRTRAPDDRKLLFQAIVITFFLQLSNITTVLNYVYNGNGWLEYLINIVDMITSALNHSVHSTIFLLSNPTIRSLLPRPTMAEIKTRLRFEWMMAVWMRYPRCSSGLAGTTMTLIFLLALMRGRKILAQWPFYKIVWSMTWMDAIYLAVQLCWQFPVMAANDDGPAQENVTIEESKFWYNHPAVQFILSFLNFIPPKGILYFSLLMALNRLAVFVESPMSPAFSKVHGLFRDYVGLTTAACWLLIVMLSIYTELLTPKFNFNRATLKYVFVAPGIIDSNVLLQINTISDYIVPFVVVGIYVAVYLLINRTRKQLLDNVTRVINAVYDGNDWLEYLINISDLITTVINHSVHATIFLLFNSTIRSFLPKPTLAEIKGRCHCS</sequence>
<reference evidence="6" key="1">
    <citation type="journal article" date="2008" name="Nat. Genet.">
        <title>The Pristionchus pacificus genome provides a unique perspective on nematode lifestyle and parasitism.</title>
        <authorList>
            <person name="Dieterich C."/>
            <person name="Clifton S.W."/>
            <person name="Schuster L.N."/>
            <person name="Chinwalla A."/>
            <person name="Delehaunty K."/>
            <person name="Dinkelacker I."/>
            <person name="Fulton L."/>
            <person name="Fulton R."/>
            <person name="Godfrey J."/>
            <person name="Minx P."/>
            <person name="Mitreva M."/>
            <person name="Roeseler W."/>
            <person name="Tian H."/>
            <person name="Witte H."/>
            <person name="Yang S.P."/>
            <person name="Wilson R.K."/>
            <person name="Sommer R.J."/>
        </authorList>
    </citation>
    <scope>NUCLEOTIDE SEQUENCE [LARGE SCALE GENOMIC DNA]</scope>
    <source>
        <strain evidence="6">PS312</strain>
    </source>
</reference>
<dbReference type="PANTHER" id="PTHR22718">
    <property type="entry name" value="SERPENTINE RECEPTOR, CLASS X"/>
    <property type="match status" value="1"/>
</dbReference>
<name>A0A2A6CLJ4_PRIPA</name>
<evidence type="ECO:0000313" key="6">
    <source>
        <dbReference type="Proteomes" id="UP000005239"/>
    </source>
</evidence>
<dbReference type="PANTHER" id="PTHR22718:SF25">
    <property type="entry name" value="G-PROTEIN COUPLED RECEPTORS FAMILY 1 PROFILE DOMAIN-CONTAINING PROTEIN"/>
    <property type="match status" value="1"/>
</dbReference>
<dbReference type="SUPFAM" id="SSF81321">
    <property type="entry name" value="Family A G protein-coupled receptor-like"/>
    <property type="match status" value="4"/>
</dbReference>
<dbReference type="PROSITE" id="PS50262">
    <property type="entry name" value="G_PROTEIN_RECEP_F1_2"/>
    <property type="match status" value="1"/>
</dbReference>
<dbReference type="Gene3D" id="1.20.1070.10">
    <property type="entry name" value="Rhodopsin 7-helix transmembrane proteins"/>
    <property type="match status" value="5"/>
</dbReference>
<protein>
    <submittedName>
        <fullName evidence="5">G_PROTEIN_RECEP_F1_2 domain-containing protein</fullName>
    </submittedName>
</protein>
<accession>A0A8R1U8K6</accession>
<comment type="subcellular location">
    <subcellularLocation>
        <location evidence="1">Membrane</location>
    </subcellularLocation>
</comment>
<dbReference type="CDD" id="cd00637">
    <property type="entry name" value="7tm_classA_rhodopsin-like"/>
    <property type="match status" value="2"/>
</dbReference>